<feature type="transmembrane region" description="Helical" evidence="7">
    <location>
        <begin position="375"/>
        <end position="398"/>
    </location>
</feature>
<protein>
    <submittedName>
        <fullName evidence="9">MFS transporter</fullName>
    </submittedName>
</protein>
<proteinExistence type="predicted"/>
<feature type="transmembrane region" description="Helical" evidence="7">
    <location>
        <begin position="214"/>
        <end position="237"/>
    </location>
</feature>
<feature type="transmembrane region" description="Helical" evidence="7">
    <location>
        <begin position="101"/>
        <end position="121"/>
    </location>
</feature>
<evidence type="ECO:0000313" key="9">
    <source>
        <dbReference type="EMBL" id="MBS4198739.1"/>
    </source>
</evidence>
<feature type="transmembrane region" description="Helical" evidence="7">
    <location>
        <begin position="170"/>
        <end position="189"/>
    </location>
</feature>
<sequence length="406" mass="44230">MGLTFLKEEKQYRRLFLAGIVNGIGDRFSSVAVLAMLLHITGSGFAVGVTLAIRLIPFLLFGPIGGWAADKFSRKTILVTTDLVRIVFALSFLFVHSKEDLWIVYISSFILAAGEAIYSPVRKSSISTLVKQENLIKINSLEQVMVGIVLIIGAFTGGIVSAIFGANITFWLNAISFLGAAVILATIALPKNKMEKDMITEGREKRSNSTFRKVVLMSIPIQVLLICEILIASINGIDNVLISVYAVNVYHLGDVGVGLFYGALGMGLMLSFSVANRLNKNFLAIGLICIMLEGMFLLLLSKTHIVWIAFFTFCGAACMAGVGNTCFDTILMKEIPEEHRGKMFGLMATIGNTIMGISMFLAGSALQYISPRSLGMIGGIAYIIIATLLLTVFSTKVYRKRGTIYR</sequence>
<evidence type="ECO:0000256" key="3">
    <source>
        <dbReference type="ARBA" id="ARBA00022475"/>
    </source>
</evidence>
<dbReference type="PROSITE" id="PS50850">
    <property type="entry name" value="MFS"/>
    <property type="match status" value="1"/>
</dbReference>
<dbReference type="InterPro" id="IPR011701">
    <property type="entry name" value="MFS"/>
</dbReference>
<feature type="transmembrane region" description="Helical" evidence="7">
    <location>
        <begin position="249"/>
        <end position="270"/>
    </location>
</feature>
<evidence type="ECO:0000256" key="2">
    <source>
        <dbReference type="ARBA" id="ARBA00022448"/>
    </source>
</evidence>
<dbReference type="EMBL" id="JAGYPJ010000001">
    <property type="protein sequence ID" value="MBS4198739.1"/>
    <property type="molecule type" value="Genomic_DNA"/>
</dbReference>
<dbReference type="SUPFAM" id="SSF103473">
    <property type="entry name" value="MFS general substrate transporter"/>
    <property type="match status" value="1"/>
</dbReference>
<feature type="transmembrane region" description="Helical" evidence="7">
    <location>
        <begin position="306"/>
        <end position="331"/>
    </location>
</feature>
<feature type="transmembrane region" description="Helical" evidence="7">
    <location>
        <begin position="282"/>
        <end position="300"/>
    </location>
</feature>
<evidence type="ECO:0000256" key="1">
    <source>
        <dbReference type="ARBA" id="ARBA00004651"/>
    </source>
</evidence>
<keyword evidence="6 7" id="KW-0472">Membrane</keyword>
<keyword evidence="2" id="KW-0813">Transport</keyword>
<feature type="transmembrane region" description="Helical" evidence="7">
    <location>
        <begin position="141"/>
        <end position="164"/>
    </location>
</feature>
<dbReference type="Pfam" id="PF07690">
    <property type="entry name" value="MFS_1"/>
    <property type="match status" value="1"/>
</dbReference>
<dbReference type="PANTHER" id="PTHR43266:SF2">
    <property type="entry name" value="MAJOR FACILITATOR SUPERFAMILY (MFS) PROFILE DOMAIN-CONTAINING PROTEIN"/>
    <property type="match status" value="1"/>
</dbReference>
<evidence type="ECO:0000256" key="7">
    <source>
        <dbReference type="SAM" id="Phobius"/>
    </source>
</evidence>
<dbReference type="GO" id="GO:0005886">
    <property type="term" value="C:plasma membrane"/>
    <property type="evidence" value="ECO:0007669"/>
    <property type="project" value="UniProtKB-SubCell"/>
</dbReference>
<dbReference type="Proteomes" id="UP000682713">
    <property type="component" value="Unassembled WGS sequence"/>
</dbReference>
<dbReference type="Gene3D" id="1.20.1250.20">
    <property type="entry name" value="MFS general substrate transporter like domains"/>
    <property type="match status" value="1"/>
</dbReference>
<evidence type="ECO:0000256" key="4">
    <source>
        <dbReference type="ARBA" id="ARBA00022692"/>
    </source>
</evidence>
<keyword evidence="3" id="KW-1003">Cell membrane</keyword>
<feature type="transmembrane region" description="Helical" evidence="7">
    <location>
        <begin position="15"/>
        <end position="38"/>
    </location>
</feature>
<evidence type="ECO:0000259" key="8">
    <source>
        <dbReference type="PROSITE" id="PS50850"/>
    </source>
</evidence>
<evidence type="ECO:0000256" key="5">
    <source>
        <dbReference type="ARBA" id="ARBA00022989"/>
    </source>
</evidence>
<feature type="transmembrane region" description="Helical" evidence="7">
    <location>
        <begin position="343"/>
        <end position="369"/>
    </location>
</feature>
<accession>A0A942YK23</accession>
<keyword evidence="10" id="KW-1185">Reference proteome</keyword>
<comment type="subcellular location">
    <subcellularLocation>
        <location evidence="1">Cell membrane</location>
        <topology evidence="1">Multi-pass membrane protein</topology>
    </subcellularLocation>
</comment>
<reference evidence="9 10" key="1">
    <citation type="submission" date="2021-05" db="EMBL/GenBank/DDBJ databases">
        <title>Novel Bacillus species.</title>
        <authorList>
            <person name="Liu G."/>
        </authorList>
    </citation>
    <scope>NUCLEOTIDE SEQUENCE [LARGE SCALE GENOMIC DNA]</scope>
    <source>
        <strain evidence="9 10">FJAT-49732</strain>
    </source>
</reference>
<feature type="transmembrane region" description="Helical" evidence="7">
    <location>
        <begin position="44"/>
        <end position="64"/>
    </location>
</feature>
<dbReference type="AlphaFoldDB" id="A0A942YK23"/>
<dbReference type="GO" id="GO:0022857">
    <property type="term" value="F:transmembrane transporter activity"/>
    <property type="evidence" value="ECO:0007669"/>
    <property type="project" value="InterPro"/>
</dbReference>
<comment type="caution">
    <text evidence="9">The sequence shown here is derived from an EMBL/GenBank/DDBJ whole genome shotgun (WGS) entry which is preliminary data.</text>
</comment>
<evidence type="ECO:0000256" key="6">
    <source>
        <dbReference type="ARBA" id="ARBA00023136"/>
    </source>
</evidence>
<dbReference type="CDD" id="cd06173">
    <property type="entry name" value="MFS_MefA_like"/>
    <property type="match status" value="1"/>
</dbReference>
<keyword evidence="4 7" id="KW-0812">Transmembrane</keyword>
<name>A0A942YK23_9BACI</name>
<dbReference type="PANTHER" id="PTHR43266">
    <property type="entry name" value="MACROLIDE-EFFLUX PROTEIN"/>
    <property type="match status" value="1"/>
</dbReference>
<feature type="domain" description="Major facilitator superfamily (MFS) profile" evidence="8">
    <location>
        <begin position="11"/>
        <end position="396"/>
    </location>
</feature>
<evidence type="ECO:0000313" key="10">
    <source>
        <dbReference type="Proteomes" id="UP000682713"/>
    </source>
</evidence>
<gene>
    <name evidence="9" type="ORF">KHA93_03625</name>
</gene>
<dbReference type="RefSeq" id="WP_213109471.1">
    <property type="nucleotide sequence ID" value="NZ_JAGYPJ010000001.1"/>
</dbReference>
<dbReference type="InterPro" id="IPR020846">
    <property type="entry name" value="MFS_dom"/>
</dbReference>
<organism evidence="9 10">
    <name type="scientific">Lederbergia citrisecunda</name>
    <dbReference type="NCBI Taxonomy" id="2833583"/>
    <lineage>
        <taxon>Bacteria</taxon>
        <taxon>Bacillati</taxon>
        <taxon>Bacillota</taxon>
        <taxon>Bacilli</taxon>
        <taxon>Bacillales</taxon>
        <taxon>Bacillaceae</taxon>
        <taxon>Lederbergia</taxon>
    </lineage>
</organism>
<keyword evidence="5 7" id="KW-1133">Transmembrane helix</keyword>
<dbReference type="InterPro" id="IPR036259">
    <property type="entry name" value="MFS_trans_sf"/>
</dbReference>